<dbReference type="Pfam" id="PF14738">
    <property type="entry name" value="CFAP91"/>
    <property type="match status" value="1"/>
</dbReference>
<feature type="domain" description="CFAP91" evidence="2">
    <location>
        <begin position="116"/>
        <end position="266"/>
    </location>
</feature>
<feature type="compositionally biased region" description="Low complexity" evidence="1">
    <location>
        <begin position="481"/>
        <end position="492"/>
    </location>
</feature>
<dbReference type="EMBL" id="VCGU01000010">
    <property type="protein sequence ID" value="TRY68532.1"/>
    <property type="molecule type" value="Genomic_DNA"/>
</dbReference>
<organism evidence="3 4">
    <name type="scientific">Tigriopus californicus</name>
    <name type="common">Marine copepod</name>
    <dbReference type="NCBI Taxonomy" id="6832"/>
    <lineage>
        <taxon>Eukaryota</taxon>
        <taxon>Metazoa</taxon>
        <taxon>Ecdysozoa</taxon>
        <taxon>Arthropoda</taxon>
        <taxon>Crustacea</taxon>
        <taxon>Multicrustacea</taxon>
        <taxon>Hexanauplia</taxon>
        <taxon>Copepoda</taxon>
        <taxon>Harpacticoida</taxon>
        <taxon>Harpacticidae</taxon>
        <taxon>Tigriopus</taxon>
    </lineage>
</organism>
<evidence type="ECO:0000313" key="3">
    <source>
        <dbReference type="EMBL" id="TRY68532.1"/>
    </source>
</evidence>
<reference evidence="3 4" key="1">
    <citation type="journal article" date="2018" name="Nat. Ecol. Evol.">
        <title>Genomic signatures of mitonuclear coevolution across populations of Tigriopus californicus.</title>
        <authorList>
            <person name="Barreto F.S."/>
            <person name="Watson E.T."/>
            <person name="Lima T.G."/>
            <person name="Willett C.S."/>
            <person name="Edmands S."/>
            <person name="Li W."/>
            <person name="Burton R.S."/>
        </authorList>
    </citation>
    <scope>NUCLEOTIDE SEQUENCE [LARGE SCALE GENOMIC DNA]</scope>
    <source>
        <strain evidence="3 4">San Diego</strain>
    </source>
</reference>
<feature type="compositionally biased region" description="Basic and acidic residues" evidence="1">
    <location>
        <begin position="500"/>
        <end position="531"/>
    </location>
</feature>
<dbReference type="AlphaFoldDB" id="A0A553NSX2"/>
<feature type="region of interest" description="Disordered" evidence="1">
    <location>
        <begin position="460"/>
        <end position="560"/>
    </location>
</feature>
<feature type="compositionally biased region" description="Polar residues" evidence="1">
    <location>
        <begin position="546"/>
        <end position="558"/>
    </location>
</feature>
<dbReference type="InterPro" id="IPR032840">
    <property type="entry name" value="CFAP91_dom"/>
</dbReference>
<sequence length="637" mass="72133">MGKGQVDHFENKNVFQVDTLAKWFVDLIQGHDEPFQGLRFPAGIGVIFSNAPFCPIEIHYLSSDPTLSVETRMPKVKSIAEHITKRTVGRESNYRLLNGRKMNLPLHFVRLRSKMTQTRLRESFAQTEPCSLDHRHLTTDGIDTQECQEQMGLEDLSFGHGLPVTSTMELSTAESLLRNHLSLASATDFMARQNLLENREKIKWQARMHRNRKTKEARTEYFAKLLDELFQASEDLLEQKLDDLNQDQQAKERANFSAMVRYHQRHISALECKALKKTSRLRFGSVSAQPFTNDQLDREGNDDELFAPKRSVQNSLAVHRRSTLVADAQRLKCGEADGDLGETLMSLESIQGHIEQDLERRFASILSIGIHARTDSTSGETKARPSGSPVYLKRSERYNHLLDSAYSEIQSAKLDRQRQDNPNLPNRHILNQSERIFIMEMLRHKHQSMVAKSSARFKHQIGNQQKRSLPSSNNQPPIEDSSNNPTSLSTLTFNPTDGTGQKDEGKQVGSSHDRSMFGFDSRAKRMKLADRKYKRSNSIGPDGGNETKNGISPKSLSAQHDGRLSKFVRNHVRENIGLASSDSESSSMELVSFVPKTFQEDSSNMSRVPKKALNSQLEDLITIVLSKSICELDLEQS</sequence>
<keyword evidence="4" id="KW-1185">Reference proteome</keyword>
<dbReference type="Proteomes" id="UP000318571">
    <property type="component" value="Chromosome 1"/>
</dbReference>
<comment type="caution">
    <text evidence="3">The sequence shown here is derived from an EMBL/GenBank/DDBJ whole genome shotgun (WGS) entry which is preliminary data.</text>
</comment>
<gene>
    <name evidence="3" type="ORF">TCAL_14216</name>
</gene>
<evidence type="ECO:0000313" key="4">
    <source>
        <dbReference type="Proteomes" id="UP000318571"/>
    </source>
</evidence>
<evidence type="ECO:0000259" key="2">
    <source>
        <dbReference type="Pfam" id="PF14738"/>
    </source>
</evidence>
<name>A0A553NSX2_TIGCA</name>
<accession>A0A553NSX2</accession>
<feature type="compositionally biased region" description="Polar residues" evidence="1">
    <location>
        <begin position="461"/>
        <end position="476"/>
    </location>
</feature>
<protein>
    <recommendedName>
        <fullName evidence="2">CFAP91 domain-containing protein</fullName>
    </recommendedName>
</protein>
<proteinExistence type="predicted"/>
<evidence type="ECO:0000256" key="1">
    <source>
        <dbReference type="SAM" id="MobiDB-lite"/>
    </source>
</evidence>